<dbReference type="Proteomes" id="UP000284731">
    <property type="component" value="Unassembled WGS sequence"/>
</dbReference>
<dbReference type="InterPro" id="IPR011344">
    <property type="entry name" value="ssDNA-bd"/>
</dbReference>
<accession>A0A412PG60</accession>
<protein>
    <recommendedName>
        <fullName evidence="2">Single-stranded DNA-binding protein</fullName>
    </recommendedName>
</protein>
<dbReference type="AlphaFoldDB" id="A0A412PG60"/>
<evidence type="ECO:0000256" key="2">
    <source>
        <dbReference type="PIRNR" id="PIRNR002070"/>
    </source>
</evidence>
<dbReference type="GO" id="GO:0003697">
    <property type="term" value="F:single-stranded DNA binding"/>
    <property type="evidence" value="ECO:0007669"/>
    <property type="project" value="InterPro"/>
</dbReference>
<dbReference type="SUPFAM" id="SSF50249">
    <property type="entry name" value="Nucleic acid-binding proteins"/>
    <property type="match status" value="1"/>
</dbReference>
<dbReference type="GeneID" id="89619545"/>
<gene>
    <name evidence="3" type="ORF">DWX20_06395</name>
</gene>
<name>A0A412PG60_9FIRM</name>
<evidence type="ECO:0000256" key="1">
    <source>
        <dbReference type="ARBA" id="ARBA00023125"/>
    </source>
</evidence>
<organism evidence="3 4">
    <name type="scientific">Solobacterium moorei</name>
    <dbReference type="NCBI Taxonomy" id="102148"/>
    <lineage>
        <taxon>Bacteria</taxon>
        <taxon>Bacillati</taxon>
        <taxon>Bacillota</taxon>
        <taxon>Erysipelotrichia</taxon>
        <taxon>Erysipelotrichales</taxon>
        <taxon>Erysipelotrichaceae</taxon>
        <taxon>Solobacterium</taxon>
    </lineage>
</organism>
<dbReference type="InterPro" id="IPR000424">
    <property type="entry name" value="Primosome_PriB/ssb"/>
</dbReference>
<sequence length="105" mass="12003">MNDLNAVEIKGTVMYEPSVRSTKNDSTMSTFSVCVKHNEPSKAKDYLNVVAWGDVADQVREEFHAGTRIGIKGHLRKQFYMKDENKKTVVQIVAEKIYHPKDETE</sequence>
<dbReference type="InterPro" id="IPR012340">
    <property type="entry name" value="NA-bd_OB-fold"/>
</dbReference>
<proteinExistence type="predicted"/>
<keyword evidence="1 2" id="KW-0238">DNA-binding</keyword>
<dbReference type="GO" id="GO:0006260">
    <property type="term" value="P:DNA replication"/>
    <property type="evidence" value="ECO:0007669"/>
    <property type="project" value="InterPro"/>
</dbReference>
<dbReference type="RefSeq" id="WP_006525123.1">
    <property type="nucleotide sequence ID" value="NZ_AP028934.1"/>
</dbReference>
<dbReference type="Gene3D" id="2.40.50.140">
    <property type="entry name" value="Nucleic acid-binding proteins"/>
    <property type="match status" value="1"/>
</dbReference>
<comment type="caution">
    <text evidence="3">The sequence shown here is derived from an EMBL/GenBank/DDBJ whole genome shotgun (WGS) entry which is preliminary data.</text>
</comment>
<dbReference type="CDD" id="cd04496">
    <property type="entry name" value="SSB_OBF"/>
    <property type="match status" value="1"/>
</dbReference>
<evidence type="ECO:0000313" key="4">
    <source>
        <dbReference type="Proteomes" id="UP000284731"/>
    </source>
</evidence>
<dbReference type="PIRSF" id="PIRSF002070">
    <property type="entry name" value="SSB"/>
    <property type="match status" value="1"/>
</dbReference>
<dbReference type="PROSITE" id="PS50935">
    <property type="entry name" value="SSB"/>
    <property type="match status" value="1"/>
</dbReference>
<reference evidence="3 4" key="1">
    <citation type="submission" date="2018-08" db="EMBL/GenBank/DDBJ databases">
        <title>A genome reference for cultivated species of the human gut microbiota.</title>
        <authorList>
            <person name="Zou Y."/>
            <person name="Xue W."/>
            <person name="Luo G."/>
        </authorList>
    </citation>
    <scope>NUCLEOTIDE SEQUENCE [LARGE SCALE GENOMIC DNA]</scope>
    <source>
        <strain evidence="3 4">AF18-46</strain>
    </source>
</reference>
<evidence type="ECO:0000313" key="3">
    <source>
        <dbReference type="EMBL" id="RGT56430.1"/>
    </source>
</evidence>
<dbReference type="EMBL" id="QRWX01000002">
    <property type="protein sequence ID" value="RGT56430.1"/>
    <property type="molecule type" value="Genomic_DNA"/>
</dbReference>
<dbReference type="Pfam" id="PF00436">
    <property type="entry name" value="SSB"/>
    <property type="match status" value="1"/>
</dbReference>